<feature type="compositionally biased region" description="Gly residues" evidence="1">
    <location>
        <begin position="543"/>
        <end position="556"/>
    </location>
</feature>
<feature type="compositionally biased region" description="Polar residues" evidence="1">
    <location>
        <begin position="901"/>
        <end position="912"/>
    </location>
</feature>
<sequence>MSGHESKKNKAQYDKWRPLFPEIMTENEVLAILRKCSFNDEKIKNAVEASWEDNSVTLDEWSPPIVKSTRRKKENSREDRDNKSGKQGARGRNVMRVAGRGRGGRGNSAPPRETARRVAQGRGRPTDRGSGGVAVGRGSPVDRFSSGPGSQTVQANLQPNVAVGTRAVNDAPHADANSAAANSWGAPISNINTNMASGWFDGGPSSAVSPSPALVATRQPRNAWGTGRTAASLMARPGSTVSAASSTSPSLSPVLMVPPDVDALESSAQSLSIGSSAAGLGNTGMGSVPQSLAAQNLAVGMGNAGMNRQDVDRLAKSEGPSDVASTPPTQPSTSQSSGPRSRGTAGSGPAGSLRNEDKAPVGGVSVGAGVVGTGQRAVSPVRDEKKGAAVASPKRFLKMGQWEPTATEANDAFSFGSFGFAGTVDDAAASAWGGPPAHSSQHQNSSGWDSASAVVPTEAAEGWGDDDLPTSTSNDGYANVGGTVRASPVDGPGSVDVSTAASAGLSPLMVEEKVVPSRGQTVSPSGRQQVGETQGASATGSGVSSGGGNSVAGGSSGVASSEPGVVPATNPSGGASGTTGRKPGSTTVGVSGAQRGRQDVSHSMTKADGFGPGAAARYGVSVPGSKGTHMMKDLGGVSGYGAQVASGNMMTDARISVQQTPGLGAPPVVSVSTQPLPAGSVASGLKPSMTMSSAMSAASSQPTSAYPGMTMQPGPGYYAPTSFGFAPYGNPASPPVPSAGWHSGYGYGFPGPYGSGSRGGTAYPPRTGQMGGQIPGYMDHPAQGGYPHAMYPTMDYAQATGQYGGEAFIQMQATGPSHVQPQAQQHSQQQNQQPVQGGGANGQASKMGGTGRGQAGTDSDQGPSSQGTVTPLTQQGQPQQQPPQQQPPQLGNASHGANAFGYSNTGYGQSLNGRGEVPTDVAALQQWQQQQQHQNAALQYQQQLLAQQQMSYSQTGGPVSGQVQASQQMAGLQPGYGGQYDSQGGPAFAYGQSMQQSMPQTMGSPGGSAAWPRV</sequence>
<dbReference type="AlphaFoldDB" id="A0A7S2HU16"/>
<feature type="compositionally biased region" description="Polar residues" evidence="1">
    <location>
        <begin position="438"/>
        <end position="449"/>
    </location>
</feature>
<feature type="region of interest" description="Disordered" evidence="1">
    <location>
        <begin position="48"/>
        <end position="138"/>
    </location>
</feature>
<dbReference type="EMBL" id="HBGS01064402">
    <property type="protein sequence ID" value="CAD9499810.1"/>
    <property type="molecule type" value="Transcribed_RNA"/>
</dbReference>
<evidence type="ECO:0000313" key="2">
    <source>
        <dbReference type="EMBL" id="CAD9499810.1"/>
    </source>
</evidence>
<feature type="region of interest" description="Disordered" evidence="1">
    <location>
        <begin position="431"/>
        <end position="498"/>
    </location>
</feature>
<evidence type="ECO:0000256" key="1">
    <source>
        <dbReference type="SAM" id="MobiDB-lite"/>
    </source>
</evidence>
<feature type="region of interest" description="Disordered" evidence="1">
    <location>
        <begin position="514"/>
        <end position="608"/>
    </location>
</feature>
<feature type="compositionally biased region" description="Low complexity" evidence="1">
    <location>
        <begin position="870"/>
        <end position="879"/>
    </location>
</feature>
<feature type="compositionally biased region" description="Low complexity" evidence="1">
    <location>
        <begin position="817"/>
        <end position="835"/>
    </location>
</feature>
<feature type="compositionally biased region" description="Polar residues" evidence="1">
    <location>
        <begin position="994"/>
        <end position="1003"/>
    </location>
</feature>
<protein>
    <submittedName>
        <fullName evidence="2">Uncharacterized protein</fullName>
    </submittedName>
</protein>
<feature type="region of interest" description="Disordered" evidence="1">
    <location>
        <begin position="815"/>
        <end position="914"/>
    </location>
</feature>
<proteinExistence type="predicted"/>
<feature type="compositionally biased region" description="Polar residues" evidence="1">
    <location>
        <begin position="518"/>
        <end position="534"/>
    </location>
</feature>
<feature type="compositionally biased region" description="Polar residues" evidence="1">
    <location>
        <begin position="856"/>
        <end position="869"/>
    </location>
</feature>
<accession>A0A7S2HU16</accession>
<reference evidence="2" key="1">
    <citation type="submission" date="2021-01" db="EMBL/GenBank/DDBJ databases">
        <authorList>
            <person name="Corre E."/>
            <person name="Pelletier E."/>
            <person name="Niang G."/>
            <person name="Scheremetjew M."/>
            <person name="Finn R."/>
            <person name="Kale V."/>
            <person name="Holt S."/>
            <person name="Cochrane G."/>
            <person name="Meng A."/>
            <person name="Brown T."/>
            <person name="Cohen L."/>
        </authorList>
    </citation>
    <scope>NUCLEOTIDE SEQUENCE</scope>
    <source>
        <strain evidence="2">CCMP1381</strain>
    </source>
</reference>
<feature type="compositionally biased region" description="Low complexity" evidence="1">
    <location>
        <begin position="325"/>
        <end position="344"/>
    </location>
</feature>
<feature type="compositionally biased region" description="Basic and acidic residues" evidence="1">
    <location>
        <begin position="75"/>
        <end position="84"/>
    </location>
</feature>
<organism evidence="2">
    <name type="scientific">Octactis speculum</name>
    <dbReference type="NCBI Taxonomy" id="3111310"/>
    <lineage>
        <taxon>Eukaryota</taxon>
        <taxon>Sar</taxon>
        <taxon>Stramenopiles</taxon>
        <taxon>Ochrophyta</taxon>
        <taxon>Dictyochophyceae</taxon>
        <taxon>Dictyochales</taxon>
        <taxon>Dictyochaceae</taxon>
        <taxon>Octactis</taxon>
    </lineage>
</organism>
<gene>
    <name evidence="2" type="ORF">DSPE1174_LOCUS33615</name>
</gene>
<feature type="region of interest" description="Disordered" evidence="1">
    <location>
        <begin position="994"/>
        <end position="1014"/>
    </location>
</feature>
<feature type="region of interest" description="Disordered" evidence="1">
    <location>
        <begin position="758"/>
        <end position="781"/>
    </location>
</feature>
<feature type="region of interest" description="Disordered" evidence="1">
    <location>
        <begin position="314"/>
        <end position="369"/>
    </location>
</feature>
<name>A0A7S2HU16_9STRA</name>